<accession>A0ABY5E218</accession>
<protein>
    <submittedName>
        <fullName evidence="2">Rhodanese-like domain-containing protein</fullName>
    </submittedName>
</protein>
<dbReference type="SUPFAM" id="SSF52821">
    <property type="entry name" value="Rhodanese/Cell cycle control phosphatase"/>
    <property type="match status" value="1"/>
</dbReference>
<sequence length="121" mass="12122">MLRKLFARAGGGGRAASITVNAANDGATTGKLKLVDVREPHEFAAGHPAGAINVPLSGFPTAVASLPDGPVALTCQSGMRSGKAAKAAVAAGRTDISNVRGGFSAWQAAGLPTQTKKKGNR</sequence>
<gene>
    <name evidence="2" type="ORF">NBH00_11745</name>
</gene>
<dbReference type="SMART" id="SM00450">
    <property type="entry name" value="RHOD"/>
    <property type="match status" value="1"/>
</dbReference>
<evidence type="ECO:0000313" key="2">
    <source>
        <dbReference type="EMBL" id="UTI66855.1"/>
    </source>
</evidence>
<reference evidence="2 3" key="1">
    <citation type="submission" date="2022-06" db="EMBL/GenBank/DDBJ databases">
        <title>Paraconexibacter antarcticus.</title>
        <authorList>
            <person name="Kim C.S."/>
        </authorList>
    </citation>
    <scope>NUCLEOTIDE SEQUENCE [LARGE SCALE GENOMIC DNA]</scope>
    <source>
        <strain evidence="2 3">02-257</strain>
    </source>
</reference>
<evidence type="ECO:0000313" key="3">
    <source>
        <dbReference type="Proteomes" id="UP001056035"/>
    </source>
</evidence>
<dbReference type="Proteomes" id="UP001056035">
    <property type="component" value="Chromosome"/>
</dbReference>
<proteinExistence type="predicted"/>
<evidence type="ECO:0000259" key="1">
    <source>
        <dbReference type="PROSITE" id="PS50206"/>
    </source>
</evidence>
<dbReference type="PROSITE" id="PS50206">
    <property type="entry name" value="RHODANESE_3"/>
    <property type="match status" value="1"/>
</dbReference>
<dbReference type="Pfam" id="PF00581">
    <property type="entry name" value="Rhodanese"/>
    <property type="match status" value="1"/>
</dbReference>
<name>A0ABY5E218_9ACTN</name>
<dbReference type="InterPro" id="IPR036873">
    <property type="entry name" value="Rhodanese-like_dom_sf"/>
</dbReference>
<dbReference type="EMBL" id="CP098502">
    <property type="protein sequence ID" value="UTI66855.1"/>
    <property type="molecule type" value="Genomic_DNA"/>
</dbReference>
<feature type="domain" description="Rhodanese" evidence="1">
    <location>
        <begin position="28"/>
        <end position="115"/>
    </location>
</feature>
<organism evidence="2 3">
    <name type="scientific">Paraconexibacter antarcticus</name>
    <dbReference type="NCBI Taxonomy" id="2949664"/>
    <lineage>
        <taxon>Bacteria</taxon>
        <taxon>Bacillati</taxon>
        <taxon>Actinomycetota</taxon>
        <taxon>Thermoleophilia</taxon>
        <taxon>Solirubrobacterales</taxon>
        <taxon>Paraconexibacteraceae</taxon>
        <taxon>Paraconexibacter</taxon>
    </lineage>
</organism>
<dbReference type="CDD" id="cd00158">
    <property type="entry name" value="RHOD"/>
    <property type="match status" value="1"/>
</dbReference>
<keyword evidence="3" id="KW-1185">Reference proteome</keyword>
<dbReference type="Gene3D" id="3.40.250.10">
    <property type="entry name" value="Rhodanese-like domain"/>
    <property type="match status" value="1"/>
</dbReference>
<dbReference type="RefSeq" id="WP_254573510.1">
    <property type="nucleotide sequence ID" value="NZ_CP098502.1"/>
</dbReference>
<dbReference type="InterPro" id="IPR001763">
    <property type="entry name" value="Rhodanese-like_dom"/>
</dbReference>
<dbReference type="InterPro" id="IPR052367">
    <property type="entry name" value="Thiosulfate_ST/Rhodanese-like"/>
</dbReference>
<dbReference type="PANTHER" id="PTHR45431:SF3">
    <property type="entry name" value="RHODANESE-LIKE DOMAIN-CONTAINING PROTEIN 15, CHLOROPLASTIC"/>
    <property type="match status" value="1"/>
</dbReference>
<dbReference type="PANTHER" id="PTHR45431">
    <property type="entry name" value="RHODANESE-LIKE DOMAIN-CONTAINING PROTEIN 15, CHLOROPLASTIC"/>
    <property type="match status" value="1"/>
</dbReference>